<comment type="caution">
    <text evidence="2">The sequence shown here is derived from an EMBL/GenBank/DDBJ whole genome shotgun (WGS) entry which is preliminary data.</text>
</comment>
<dbReference type="EMBL" id="NBIV01000243">
    <property type="protein sequence ID" value="PXF41023.1"/>
    <property type="molecule type" value="Genomic_DNA"/>
</dbReference>
<sequence>MSKGSFATRREYATFGSRNVPSYAQSGLYGHLEEKTNLVLGVNEPRQMGSPEEKLKEIQILLADKIFTSGLNVNIGIDTDGLSVSTDYIAGVLFYVQALKLQLFSSGFHVL</sequence>
<dbReference type="Proteomes" id="UP000247409">
    <property type="component" value="Unassembled WGS sequence"/>
</dbReference>
<dbReference type="InterPro" id="IPR003672">
    <property type="entry name" value="CobN/Mg_chltase"/>
</dbReference>
<keyword evidence="3" id="KW-1185">Reference proteome</keyword>
<evidence type="ECO:0000313" key="2">
    <source>
        <dbReference type="EMBL" id="PXF41023.1"/>
    </source>
</evidence>
<evidence type="ECO:0000259" key="1">
    <source>
        <dbReference type="Pfam" id="PF02514"/>
    </source>
</evidence>
<gene>
    <name evidence="2" type="ORF">BWQ96_09263</name>
</gene>
<dbReference type="AlphaFoldDB" id="A0A2V3IG54"/>
<dbReference type="Pfam" id="PF02514">
    <property type="entry name" value="CobN-Mg_chel"/>
    <property type="match status" value="1"/>
</dbReference>
<name>A0A2V3IG54_9FLOR</name>
<accession>A0A2V3IG54</accession>
<organism evidence="2 3">
    <name type="scientific">Gracilariopsis chorda</name>
    <dbReference type="NCBI Taxonomy" id="448386"/>
    <lineage>
        <taxon>Eukaryota</taxon>
        <taxon>Rhodophyta</taxon>
        <taxon>Florideophyceae</taxon>
        <taxon>Rhodymeniophycidae</taxon>
        <taxon>Gracilariales</taxon>
        <taxon>Gracilariaceae</taxon>
        <taxon>Gracilariopsis</taxon>
    </lineage>
</organism>
<reference evidence="2 3" key="1">
    <citation type="journal article" date="2018" name="Mol. Biol. Evol.">
        <title>Analysis of the draft genome of the red seaweed Gracilariopsis chorda provides insights into genome size evolution in Rhodophyta.</title>
        <authorList>
            <person name="Lee J."/>
            <person name="Yang E.C."/>
            <person name="Graf L."/>
            <person name="Yang J.H."/>
            <person name="Qiu H."/>
            <person name="Zel Zion U."/>
            <person name="Chan C.X."/>
            <person name="Stephens T.G."/>
            <person name="Weber A.P.M."/>
            <person name="Boo G.H."/>
            <person name="Boo S.M."/>
            <person name="Kim K.M."/>
            <person name="Shin Y."/>
            <person name="Jung M."/>
            <person name="Lee S.J."/>
            <person name="Yim H.S."/>
            <person name="Lee J.H."/>
            <person name="Bhattacharya D."/>
            <person name="Yoon H.S."/>
        </authorList>
    </citation>
    <scope>NUCLEOTIDE SEQUENCE [LARGE SCALE GENOMIC DNA]</scope>
    <source>
        <strain evidence="2 3">SKKU-2015</strain>
        <tissue evidence="2">Whole body</tissue>
    </source>
</reference>
<evidence type="ECO:0000313" key="3">
    <source>
        <dbReference type="Proteomes" id="UP000247409"/>
    </source>
</evidence>
<feature type="domain" description="CobN/magnesium chelatase" evidence="1">
    <location>
        <begin position="2"/>
        <end position="111"/>
    </location>
</feature>
<protein>
    <recommendedName>
        <fullName evidence="1">CobN/magnesium chelatase domain-containing protein</fullName>
    </recommendedName>
</protein>
<proteinExistence type="predicted"/>